<keyword evidence="3" id="KW-0255">Endonuclease</keyword>
<evidence type="ECO:0000256" key="2">
    <source>
        <dbReference type="ARBA" id="ARBA00022723"/>
    </source>
</evidence>
<keyword evidence="6" id="KW-0325">Glycoprotein</keyword>
<gene>
    <name evidence="7" type="ORF">A11Q_124</name>
</gene>
<dbReference type="CDD" id="cd11010">
    <property type="entry name" value="S1-P1_nuclease"/>
    <property type="match status" value="1"/>
</dbReference>
<dbReference type="GO" id="GO:0006308">
    <property type="term" value="P:DNA catabolic process"/>
    <property type="evidence" value="ECO:0007669"/>
    <property type="project" value="InterPro"/>
</dbReference>
<dbReference type="GO" id="GO:0004519">
    <property type="term" value="F:endonuclease activity"/>
    <property type="evidence" value="ECO:0007669"/>
    <property type="project" value="UniProtKB-KW"/>
</dbReference>
<dbReference type="PATRIC" id="fig|1184267.3.peg.126"/>
<protein>
    <recommendedName>
        <fullName evidence="9">S1/P1 Nuclease</fullName>
    </recommendedName>
</protein>
<dbReference type="InterPro" id="IPR003154">
    <property type="entry name" value="S1/P1nuclease"/>
</dbReference>
<dbReference type="eggNOG" id="ENOG502Z82C">
    <property type="taxonomic scope" value="Bacteria"/>
</dbReference>
<name>M4VMN2_9BACT</name>
<keyword evidence="4" id="KW-0378">Hydrolase</keyword>
<dbReference type="KEGG" id="bex:A11Q_124"/>
<evidence type="ECO:0000313" key="8">
    <source>
        <dbReference type="Proteomes" id="UP000012040"/>
    </source>
</evidence>
<dbReference type="GO" id="GO:0016788">
    <property type="term" value="F:hydrolase activity, acting on ester bonds"/>
    <property type="evidence" value="ECO:0007669"/>
    <property type="project" value="InterPro"/>
</dbReference>
<reference evidence="7 8" key="1">
    <citation type="journal article" date="2013" name="ISME J.">
        <title>By their genes ye shall know them: genomic signatures of predatory bacteria.</title>
        <authorList>
            <person name="Pasternak Z."/>
            <person name="Pietrokovski S."/>
            <person name="Rotem O."/>
            <person name="Gophna U."/>
            <person name="Lurie-Weinberger M.N."/>
            <person name="Jurkevitch E."/>
        </authorList>
    </citation>
    <scope>NUCLEOTIDE SEQUENCE [LARGE SCALE GENOMIC DNA]</scope>
    <source>
        <strain evidence="7 8">JSS</strain>
    </source>
</reference>
<dbReference type="HOGENOM" id="CLU_044365_3_0_7"/>
<proteinExistence type="predicted"/>
<dbReference type="Proteomes" id="UP000012040">
    <property type="component" value="Chromosome"/>
</dbReference>
<organism evidence="7 8">
    <name type="scientific">Pseudobdellovibrio exovorus JSS</name>
    <dbReference type="NCBI Taxonomy" id="1184267"/>
    <lineage>
        <taxon>Bacteria</taxon>
        <taxon>Pseudomonadati</taxon>
        <taxon>Bdellovibrionota</taxon>
        <taxon>Bdellovibrionia</taxon>
        <taxon>Bdellovibrionales</taxon>
        <taxon>Pseudobdellovibrionaceae</taxon>
        <taxon>Pseudobdellovibrio</taxon>
    </lineage>
</organism>
<sequence>MKHFIVIGTLLLATAQGWCWGALGHKTSAQIAWQFMDRDTRAKVNEILNGGSIADAAVWADAARGNSEWKFTIWYHFEKAPDNYTYLQNLDRQDEATRRVGGLIEALYVAEDTMKDPFASKIDKENALKFAIHFVGDIHQPLHTGRVEDNGGNKVRLRWLDFDTSLHSVWDSQIIYLAHRDLFAHSADSLLPQQDQATVYAEYLMKKFKDYRPPVSAFTRYDDWMHESMVPRVDAYTYKDDSEQAYTDRFSDIVDQRIYLAGLRIAHVARRLVNQEKTTQPLETLRRGIIRIVGDFTEFVSLKPRH</sequence>
<dbReference type="InterPro" id="IPR008947">
    <property type="entry name" value="PLipase_C/P1_nuclease_dom_sf"/>
</dbReference>
<dbReference type="OrthoDB" id="267579at2"/>
<dbReference type="PANTHER" id="PTHR33146">
    <property type="entry name" value="ENDONUCLEASE 4"/>
    <property type="match status" value="1"/>
</dbReference>
<evidence type="ECO:0000256" key="3">
    <source>
        <dbReference type="ARBA" id="ARBA00022759"/>
    </source>
</evidence>
<dbReference type="GO" id="GO:0003676">
    <property type="term" value="F:nucleic acid binding"/>
    <property type="evidence" value="ECO:0007669"/>
    <property type="project" value="InterPro"/>
</dbReference>
<keyword evidence="5" id="KW-1015">Disulfide bond</keyword>
<dbReference type="Gene3D" id="1.10.575.10">
    <property type="entry name" value="P1 Nuclease"/>
    <property type="match status" value="1"/>
</dbReference>
<dbReference type="SUPFAM" id="SSF48537">
    <property type="entry name" value="Phospholipase C/P1 nuclease"/>
    <property type="match status" value="1"/>
</dbReference>
<evidence type="ECO:0008006" key="9">
    <source>
        <dbReference type="Google" id="ProtNLM"/>
    </source>
</evidence>
<dbReference type="EMBL" id="CP003537">
    <property type="protein sequence ID" value="AGH94344.1"/>
    <property type="molecule type" value="Genomic_DNA"/>
</dbReference>
<evidence type="ECO:0000256" key="4">
    <source>
        <dbReference type="ARBA" id="ARBA00022801"/>
    </source>
</evidence>
<keyword evidence="1" id="KW-0540">Nuclease</keyword>
<dbReference type="STRING" id="1184267.A11Q_124"/>
<keyword evidence="8" id="KW-1185">Reference proteome</keyword>
<dbReference type="AlphaFoldDB" id="M4VMN2"/>
<dbReference type="Pfam" id="PF02265">
    <property type="entry name" value="S1-P1_nuclease"/>
    <property type="match status" value="1"/>
</dbReference>
<dbReference type="PANTHER" id="PTHR33146:SF26">
    <property type="entry name" value="ENDONUCLEASE 4"/>
    <property type="match status" value="1"/>
</dbReference>
<evidence type="ECO:0000313" key="7">
    <source>
        <dbReference type="EMBL" id="AGH94344.1"/>
    </source>
</evidence>
<accession>M4VMN2</accession>
<evidence type="ECO:0000256" key="5">
    <source>
        <dbReference type="ARBA" id="ARBA00023157"/>
    </source>
</evidence>
<dbReference type="GO" id="GO:0046872">
    <property type="term" value="F:metal ion binding"/>
    <property type="evidence" value="ECO:0007669"/>
    <property type="project" value="UniProtKB-KW"/>
</dbReference>
<keyword evidence="2" id="KW-0479">Metal-binding</keyword>
<evidence type="ECO:0000256" key="1">
    <source>
        <dbReference type="ARBA" id="ARBA00022722"/>
    </source>
</evidence>
<dbReference type="RefSeq" id="WP_015468834.1">
    <property type="nucleotide sequence ID" value="NC_020813.1"/>
</dbReference>
<evidence type="ECO:0000256" key="6">
    <source>
        <dbReference type="ARBA" id="ARBA00023180"/>
    </source>
</evidence>